<accession>A0A6S7AR04</accession>
<protein>
    <submittedName>
        <fullName evidence="4">HTH-type transcriptional regulator CdhR</fullName>
    </submittedName>
</protein>
<evidence type="ECO:0000256" key="2">
    <source>
        <dbReference type="ARBA" id="ARBA00023163"/>
    </source>
</evidence>
<sequence>MIPVYFVVPRGIVLLDLAGPAEAFRVANKLCPGTFAQHFCGPSRDVESGIPGLHLAHVQPLPAAVPRNALVIISGVVGKHTRLEDDDARAIVDWLAVRHPADGFTLMTVCAGALFAAAAGLTRQRECTTHHTCLEQLAALDPTARVLDNRIFVEDGNLVSSAGITAGIDLALHMVSRHCGPRAASEAARDMVVYQRRVGSDSALSPWLDHRSHMHPGVHRVQDAVIRDPAAPWSAQSLADQAHTSARHLTRLFREHAGCTPMDYLYQIRVALARDLLRDTRLDLERVAEKSGFGSAQHMRRVWRKFQPLTPSLMRGEFTPGDALRRTPMQ</sequence>
<name>A0A6S7AR04_9BURK</name>
<dbReference type="Pfam" id="PF01965">
    <property type="entry name" value="DJ-1_PfpI"/>
    <property type="match status" value="1"/>
</dbReference>
<gene>
    <name evidence="4" type="primary">cdhR_5</name>
    <name evidence="4" type="ORF">LMG26690_04791</name>
</gene>
<feature type="domain" description="HTH araC/xylS-type" evidence="3">
    <location>
        <begin position="219"/>
        <end position="317"/>
    </location>
</feature>
<dbReference type="PANTHER" id="PTHR43130:SF3">
    <property type="entry name" value="HTH-TYPE TRANSCRIPTIONAL REGULATOR RV1931C"/>
    <property type="match status" value="1"/>
</dbReference>
<dbReference type="SUPFAM" id="SSF46689">
    <property type="entry name" value="Homeodomain-like"/>
    <property type="match status" value="2"/>
</dbReference>
<evidence type="ECO:0000259" key="3">
    <source>
        <dbReference type="PROSITE" id="PS01124"/>
    </source>
</evidence>
<dbReference type="EMBL" id="CADIJM010000015">
    <property type="protein sequence ID" value="CAB3731056.1"/>
    <property type="molecule type" value="Genomic_DNA"/>
</dbReference>
<reference evidence="4 5" key="1">
    <citation type="submission" date="2020-04" db="EMBL/GenBank/DDBJ databases">
        <authorList>
            <person name="De Canck E."/>
        </authorList>
    </citation>
    <scope>NUCLEOTIDE SEQUENCE [LARGE SCALE GENOMIC DNA]</scope>
    <source>
        <strain evidence="4 5">LMG 26690</strain>
    </source>
</reference>
<dbReference type="GO" id="GO:0003700">
    <property type="term" value="F:DNA-binding transcription factor activity"/>
    <property type="evidence" value="ECO:0007669"/>
    <property type="project" value="InterPro"/>
</dbReference>
<evidence type="ECO:0000313" key="5">
    <source>
        <dbReference type="Proteomes" id="UP000494214"/>
    </source>
</evidence>
<keyword evidence="1" id="KW-0805">Transcription regulation</keyword>
<organism evidence="4 5">
    <name type="scientific">Achromobacter animicus</name>
    <dbReference type="NCBI Taxonomy" id="1389935"/>
    <lineage>
        <taxon>Bacteria</taxon>
        <taxon>Pseudomonadati</taxon>
        <taxon>Pseudomonadota</taxon>
        <taxon>Betaproteobacteria</taxon>
        <taxon>Burkholderiales</taxon>
        <taxon>Alcaligenaceae</taxon>
        <taxon>Achromobacter</taxon>
    </lineage>
</organism>
<dbReference type="InterPro" id="IPR002818">
    <property type="entry name" value="DJ-1/PfpI"/>
</dbReference>
<dbReference type="InterPro" id="IPR018060">
    <property type="entry name" value="HTH_AraC"/>
</dbReference>
<keyword evidence="2" id="KW-0804">Transcription</keyword>
<dbReference type="Pfam" id="PF12833">
    <property type="entry name" value="HTH_18"/>
    <property type="match status" value="1"/>
</dbReference>
<dbReference type="RefSeq" id="WP_175125460.1">
    <property type="nucleotide sequence ID" value="NZ_CADIJM010000015.1"/>
</dbReference>
<dbReference type="Gene3D" id="3.40.50.880">
    <property type="match status" value="1"/>
</dbReference>
<evidence type="ECO:0000256" key="1">
    <source>
        <dbReference type="ARBA" id="ARBA00023015"/>
    </source>
</evidence>
<dbReference type="SMART" id="SM00342">
    <property type="entry name" value="HTH_ARAC"/>
    <property type="match status" value="1"/>
</dbReference>
<evidence type="ECO:0000313" key="4">
    <source>
        <dbReference type="EMBL" id="CAB3731056.1"/>
    </source>
</evidence>
<dbReference type="Proteomes" id="UP000494214">
    <property type="component" value="Unassembled WGS sequence"/>
</dbReference>
<dbReference type="AlphaFoldDB" id="A0A6S7AR04"/>
<dbReference type="Gene3D" id="1.10.10.60">
    <property type="entry name" value="Homeodomain-like"/>
    <property type="match status" value="1"/>
</dbReference>
<dbReference type="PANTHER" id="PTHR43130">
    <property type="entry name" value="ARAC-FAMILY TRANSCRIPTIONAL REGULATOR"/>
    <property type="match status" value="1"/>
</dbReference>
<keyword evidence="5" id="KW-1185">Reference proteome</keyword>
<dbReference type="GO" id="GO:0043565">
    <property type="term" value="F:sequence-specific DNA binding"/>
    <property type="evidence" value="ECO:0007669"/>
    <property type="project" value="InterPro"/>
</dbReference>
<proteinExistence type="predicted"/>
<dbReference type="SUPFAM" id="SSF52317">
    <property type="entry name" value="Class I glutamine amidotransferase-like"/>
    <property type="match status" value="1"/>
</dbReference>
<dbReference type="InterPro" id="IPR052158">
    <property type="entry name" value="INH-QAR"/>
</dbReference>
<dbReference type="InterPro" id="IPR009057">
    <property type="entry name" value="Homeodomain-like_sf"/>
</dbReference>
<dbReference type="PROSITE" id="PS01124">
    <property type="entry name" value="HTH_ARAC_FAMILY_2"/>
    <property type="match status" value="1"/>
</dbReference>
<dbReference type="InterPro" id="IPR029062">
    <property type="entry name" value="Class_I_gatase-like"/>
</dbReference>